<sequence length="78" mass="8910">MQAIECKKYKQRALLHPDTPWNPAAKQRRSPKLTDFSFRLWASSAGDSWVHNFIGAASCPSTPPETLTRRIGFDEVRH</sequence>
<dbReference type="Proteomes" id="UP000689129">
    <property type="component" value="Unassembled WGS sequence"/>
</dbReference>
<feature type="non-terminal residue" evidence="1">
    <location>
        <position position="1"/>
    </location>
</feature>
<evidence type="ECO:0000313" key="2">
    <source>
        <dbReference type="Proteomes" id="UP000689129"/>
    </source>
</evidence>
<evidence type="ECO:0000313" key="1">
    <source>
        <dbReference type="EMBL" id="KAG7138649.1"/>
    </source>
</evidence>
<dbReference type="AlphaFoldDB" id="A0A8I2ZTJ5"/>
<reference evidence="1" key="1">
    <citation type="journal article" date="2021" name="Mol. Plant Pathol.">
        <title>A 20-kb lineage-specific genomic region tames virulence in pathogenic amphidiploid Verticillium longisporum.</title>
        <authorList>
            <person name="Harting R."/>
            <person name="Starke J."/>
            <person name="Kusch H."/>
            <person name="Poggeler S."/>
            <person name="Maurus I."/>
            <person name="Schluter R."/>
            <person name="Landesfeind M."/>
            <person name="Bulla I."/>
            <person name="Nowrousian M."/>
            <person name="de Jonge R."/>
            <person name="Stahlhut G."/>
            <person name="Hoff K.J."/>
            <person name="Asshauer K.P."/>
            <person name="Thurmer A."/>
            <person name="Stanke M."/>
            <person name="Daniel R."/>
            <person name="Morgenstern B."/>
            <person name="Thomma B.P.H.J."/>
            <person name="Kronstad J.W."/>
            <person name="Braus-Stromeyer S.A."/>
            <person name="Braus G.H."/>
        </authorList>
    </citation>
    <scope>NUCLEOTIDE SEQUENCE</scope>
    <source>
        <strain evidence="1">Vl32</strain>
    </source>
</reference>
<comment type="caution">
    <text evidence="1">The sequence shown here is derived from an EMBL/GenBank/DDBJ whole genome shotgun (WGS) entry which is preliminary data.</text>
</comment>
<accession>A0A8I2ZTJ5</accession>
<name>A0A8I2ZTJ5_VERLO</name>
<protein>
    <submittedName>
        <fullName evidence="1">Uncharacterized protein</fullName>
    </submittedName>
</protein>
<gene>
    <name evidence="1" type="ORF">HYQ45_004244</name>
</gene>
<organism evidence="1 2">
    <name type="scientific">Verticillium longisporum</name>
    <name type="common">Verticillium dahliae var. longisporum</name>
    <dbReference type="NCBI Taxonomy" id="100787"/>
    <lineage>
        <taxon>Eukaryota</taxon>
        <taxon>Fungi</taxon>
        <taxon>Dikarya</taxon>
        <taxon>Ascomycota</taxon>
        <taxon>Pezizomycotina</taxon>
        <taxon>Sordariomycetes</taxon>
        <taxon>Hypocreomycetidae</taxon>
        <taxon>Glomerellales</taxon>
        <taxon>Plectosphaerellaceae</taxon>
        <taxon>Verticillium</taxon>
    </lineage>
</organism>
<dbReference type="EMBL" id="JAEMWZ010000070">
    <property type="protein sequence ID" value="KAG7138649.1"/>
    <property type="molecule type" value="Genomic_DNA"/>
</dbReference>
<proteinExistence type="predicted"/>